<evidence type="ECO:0008006" key="8">
    <source>
        <dbReference type="Google" id="ProtNLM"/>
    </source>
</evidence>
<dbReference type="Gene3D" id="2.20.110.10">
    <property type="entry name" value="Histone H3 K4-specific methyltransferase SET7/9 N-terminal domain"/>
    <property type="match status" value="3"/>
</dbReference>
<dbReference type="SMART" id="SM00698">
    <property type="entry name" value="MORN"/>
    <property type="match status" value="6"/>
</dbReference>
<accession>A0A415KBS9</accession>
<keyword evidence="3" id="KW-0812">Transmembrane</keyword>
<evidence type="ECO:0000256" key="3">
    <source>
        <dbReference type="SAM" id="Phobius"/>
    </source>
</evidence>
<dbReference type="AlphaFoldDB" id="A0A415KBS9"/>
<dbReference type="Gene3D" id="3.20.20.80">
    <property type="entry name" value="Glycosidases"/>
    <property type="match status" value="1"/>
</dbReference>
<dbReference type="InterPro" id="IPR002053">
    <property type="entry name" value="Glyco_hydro_25"/>
</dbReference>
<protein>
    <recommendedName>
        <fullName evidence="8">Glycosyl hydrolase family 25</fullName>
    </recommendedName>
</protein>
<feature type="transmembrane region" description="Helical" evidence="3">
    <location>
        <begin position="12"/>
        <end position="32"/>
    </location>
</feature>
<evidence type="ECO:0000256" key="1">
    <source>
        <dbReference type="ARBA" id="ARBA00010646"/>
    </source>
</evidence>
<dbReference type="Pfam" id="PF01183">
    <property type="entry name" value="Glyco_hydro_25"/>
    <property type="match status" value="1"/>
</dbReference>
<organism evidence="5 7">
    <name type="scientific">Bacteroides xylanisolvens</name>
    <dbReference type="NCBI Taxonomy" id="371601"/>
    <lineage>
        <taxon>Bacteria</taxon>
        <taxon>Pseudomonadati</taxon>
        <taxon>Bacteroidota</taxon>
        <taxon>Bacteroidia</taxon>
        <taxon>Bacteroidales</taxon>
        <taxon>Bacteroidaceae</taxon>
        <taxon>Bacteroides</taxon>
    </lineage>
</organism>
<dbReference type="EMBL" id="QROO01000033">
    <property type="protein sequence ID" value="RHL33726.1"/>
    <property type="molecule type" value="Genomic_DNA"/>
</dbReference>
<keyword evidence="2" id="KW-0677">Repeat</keyword>
<proteinExistence type="inferred from homology"/>
<name>A0A415KBS9_9BACE</name>
<comment type="similarity">
    <text evidence="1">Belongs to the glycosyl hydrolase 25 family.</text>
</comment>
<dbReference type="EMBL" id="QROC01000034">
    <property type="protein sequence ID" value="RHK91417.1"/>
    <property type="molecule type" value="Genomic_DNA"/>
</dbReference>
<evidence type="ECO:0000313" key="5">
    <source>
        <dbReference type="EMBL" id="RHL33726.1"/>
    </source>
</evidence>
<dbReference type="PANTHER" id="PTHR23084:SF263">
    <property type="entry name" value="MORN REPEAT-CONTAINING PROTEIN 1"/>
    <property type="match status" value="1"/>
</dbReference>
<evidence type="ECO:0000313" key="6">
    <source>
        <dbReference type="Proteomes" id="UP000284417"/>
    </source>
</evidence>
<dbReference type="PANTHER" id="PTHR23084">
    <property type="entry name" value="PHOSPHATIDYLINOSITOL-4-PHOSPHATE 5-KINASE RELATED"/>
    <property type="match status" value="1"/>
</dbReference>
<dbReference type="Proteomes" id="UP000284417">
    <property type="component" value="Unassembled WGS sequence"/>
</dbReference>
<dbReference type="PROSITE" id="PS51257">
    <property type="entry name" value="PROKAR_LIPOPROTEIN"/>
    <property type="match status" value="1"/>
</dbReference>
<keyword evidence="3" id="KW-0472">Membrane</keyword>
<dbReference type="GO" id="GO:0003796">
    <property type="term" value="F:lysozyme activity"/>
    <property type="evidence" value="ECO:0007669"/>
    <property type="project" value="InterPro"/>
</dbReference>
<dbReference type="GO" id="GO:0009253">
    <property type="term" value="P:peptidoglycan catabolic process"/>
    <property type="evidence" value="ECO:0007669"/>
    <property type="project" value="InterPro"/>
</dbReference>
<sequence length="454" mass="52072">MFKISCIYSMKLFNCILGIIVVCSIFSCSKYYRKMVCDEGHYYGETLNGVRSGNGILYYNNGLRYEGDWKDGMRSGRGILLYPNGDKYEGEFHDDKMHGRGVLRYGDGDIFHGIWVNGLKTGVGILKTRKGNTYQGIWRKDKLYKGTMINDSNKYVGSFSELAPNGFGIYYYSNGMKYVGNWSLGRKNGLGTLYLSEGKIECGQWINGVLSKMEGNYAIGDSIYGIDLSYRQENVNWDDLMLIADKKGNIVCGETSGLKYYQPVFFALIKATEGSTIKDSYFERNFSLAKEHGVVRGAYHFLSTKSPINTQIENYISRVKLDEGDLPPILDLEIPKEVMLNVGVDSVLNMALEWLKQIESHYNRLPIIYTFYNYKKDYLNRPEFDKYDYWLARYAELPPHSEPWRFWQFTNKGKISGIKGEIDINTFHGSYADFNKYIVNGVKKKVTSMKIDSL</sequence>
<dbReference type="SUPFAM" id="SSF82185">
    <property type="entry name" value="Histone H3 K4-specific methyltransferase SET7/9 N-terminal domain"/>
    <property type="match status" value="2"/>
</dbReference>
<keyword evidence="3" id="KW-1133">Transmembrane helix</keyword>
<evidence type="ECO:0000256" key="2">
    <source>
        <dbReference type="ARBA" id="ARBA00022737"/>
    </source>
</evidence>
<dbReference type="Proteomes" id="UP000284495">
    <property type="component" value="Unassembled WGS sequence"/>
</dbReference>
<evidence type="ECO:0000313" key="4">
    <source>
        <dbReference type="EMBL" id="RHK91417.1"/>
    </source>
</evidence>
<dbReference type="SUPFAM" id="SSF51445">
    <property type="entry name" value="(Trans)glycosidases"/>
    <property type="match status" value="1"/>
</dbReference>
<evidence type="ECO:0000313" key="7">
    <source>
        <dbReference type="Proteomes" id="UP000284495"/>
    </source>
</evidence>
<dbReference type="InterPro" id="IPR003409">
    <property type="entry name" value="MORN"/>
</dbReference>
<reference evidence="6 7" key="1">
    <citation type="submission" date="2018-08" db="EMBL/GenBank/DDBJ databases">
        <title>A genome reference for cultivated species of the human gut microbiota.</title>
        <authorList>
            <person name="Zou Y."/>
            <person name="Xue W."/>
            <person name="Luo G."/>
        </authorList>
    </citation>
    <scope>NUCLEOTIDE SEQUENCE [LARGE SCALE GENOMIC DNA]</scope>
    <source>
        <strain evidence="5 7">AF38-2</strain>
        <strain evidence="4 6">AF39-6AC</strain>
    </source>
</reference>
<gene>
    <name evidence="5" type="ORF">DW027_20990</name>
    <name evidence="4" type="ORF">DW042_20305</name>
</gene>
<comment type="caution">
    <text evidence="5">The sequence shown here is derived from an EMBL/GenBank/DDBJ whole genome shotgun (WGS) entry which is preliminary data.</text>
</comment>
<dbReference type="InterPro" id="IPR017853">
    <property type="entry name" value="GH"/>
</dbReference>
<dbReference type="PROSITE" id="PS51904">
    <property type="entry name" value="GLYCOSYL_HYDROL_F25_2"/>
    <property type="match status" value="1"/>
</dbReference>
<dbReference type="GO" id="GO:0016998">
    <property type="term" value="P:cell wall macromolecule catabolic process"/>
    <property type="evidence" value="ECO:0007669"/>
    <property type="project" value="InterPro"/>
</dbReference>
<dbReference type="Pfam" id="PF02493">
    <property type="entry name" value="MORN"/>
    <property type="match status" value="6"/>
</dbReference>